<dbReference type="UniPathway" id="UPA00048">
    <property type="reaction ID" value="UER00071"/>
</dbReference>
<dbReference type="InterPro" id="IPR033940">
    <property type="entry name" value="IPMI_Swivel"/>
</dbReference>
<dbReference type="InterPro" id="IPR000573">
    <property type="entry name" value="AconitaseA/IPMdHydase_ssu_swvl"/>
</dbReference>
<dbReference type="Proteomes" id="UP000051012">
    <property type="component" value="Unassembled WGS sequence"/>
</dbReference>
<dbReference type="InterPro" id="IPR015928">
    <property type="entry name" value="Aconitase/3IPM_dehydase_swvl"/>
</dbReference>
<keyword evidence="3" id="KW-0100">Branched-chain amino acid biosynthesis</keyword>
<comment type="function">
    <text evidence="3">Catalyzes the isomerization between 2-isopropylmalate and 3-isopropylmalate, via the formation of 2-isopropylmaleate.</text>
</comment>
<comment type="subunit">
    <text evidence="3">Heterodimer of LeuC and LeuD.</text>
</comment>
<comment type="caution">
    <text evidence="5">The sequence shown here is derived from an EMBL/GenBank/DDBJ whole genome shotgun (WGS) entry which is preliminary data.</text>
</comment>
<proteinExistence type="inferred from homology"/>
<dbReference type="Pfam" id="PF00694">
    <property type="entry name" value="Aconitase_C"/>
    <property type="match status" value="1"/>
</dbReference>
<name>A0A0S7YF42_UNCT6</name>
<sequence>MIIKGRVWRFGNDIDTDQIYPGKYLPIIDKKEMARHAMEGTEIGECFINNVKDGDIIVAGTNFGCGSSREHATVAIKGCGIPVVIAQSFASIFRRNCVNIGLPILQLKDIEKIYDGDIVEVNLNNGKVKNITQNKCYKAILVSQLESEIMNAGGLLAYLKQMKQERCSDG</sequence>
<evidence type="ECO:0000256" key="3">
    <source>
        <dbReference type="HAMAP-Rule" id="MF_01032"/>
    </source>
</evidence>
<dbReference type="PANTHER" id="PTHR43345:SF2">
    <property type="entry name" value="3-ISOPROPYLMALATE DEHYDRATASE SMALL SUBUNIT 1"/>
    <property type="match status" value="1"/>
</dbReference>
<dbReference type="PANTHER" id="PTHR43345">
    <property type="entry name" value="3-ISOPROPYLMALATE DEHYDRATASE SMALL SUBUNIT 2-RELATED-RELATED"/>
    <property type="match status" value="1"/>
</dbReference>
<dbReference type="HAMAP" id="MF_01032">
    <property type="entry name" value="LeuD_type2"/>
    <property type="match status" value="1"/>
</dbReference>
<dbReference type="InterPro" id="IPR011827">
    <property type="entry name" value="LeuD_type2/HacB/DmdB"/>
</dbReference>
<dbReference type="PATRIC" id="fig|1703772.3.peg.1453"/>
<keyword evidence="2 3" id="KW-0456">Lyase</keyword>
<evidence type="ECO:0000313" key="5">
    <source>
        <dbReference type="EMBL" id="KPJ73123.1"/>
    </source>
</evidence>
<dbReference type="GO" id="GO:0003861">
    <property type="term" value="F:3-isopropylmalate dehydratase activity"/>
    <property type="evidence" value="ECO:0007669"/>
    <property type="project" value="UniProtKB-UniRule"/>
</dbReference>
<comment type="similarity">
    <text evidence="1 3">Belongs to the LeuD family. LeuD type 2 subfamily.</text>
</comment>
<dbReference type="SUPFAM" id="SSF52016">
    <property type="entry name" value="LeuD/IlvD-like"/>
    <property type="match status" value="1"/>
</dbReference>
<evidence type="ECO:0000256" key="1">
    <source>
        <dbReference type="ARBA" id="ARBA00009869"/>
    </source>
</evidence>
<protein>
    <recommendedName>
        <fullName evidence="3">3-isopropylmalate dehydratase small subunit</fullName>
        <ecNumber evidence="3">4.2.1.33</ecNumber>
    </recommendedName>
    <alternativeName>
        <fullName evidence="3">Alpha-IPM isomerase</fullName>
        <shortName evidence="3">IPMI</shortName>
    </alternativeName>
    <alternativeName>
        <fullName evidence="3">Isopropylmalate isomerase</fullName>
    </alternativeName>
</protein>
<accession>A0A0S7YF42</accession>
<evidence type="ECO:0000313" key="6">
    <source>
        <dbReference type="Proteomes" id="UP000051012"/>
    </source>
</evidence>
<keyword evidence="3" id="KW-0028">Amino-acid biosynthesis</keyword>
<dbReference type="Gene3D" id="3.20.19.10">
    <property type="entry name" value="Aconitase, domain 4"/>
    <property type="match status" value="1"/>
</dbReference>
<evidence type="ECO:0000259" key="4">
    <source>
        <dbReference type="Pfam" id="PF00694"/>
    </source>
</evidence>
<dbReference type="CDD" id="cd01577">
    <property type="entry name" value="IPMI_Swivel"/>
    <property type="match status" value="1"/>
</dbReference>
<comment type="catalytic activity">
    <reaction evidence="3">
        <text>(2R,3S)-3-isopropylmalate = (2S)-2-isopropylmalate</text>
        <dbReference type="Rhea" id="RHEA:32287"/>
        <dbReference type="ChEBI" id="CHEBI:1178"/>
        <dbReference type="ChEBI" id="CHEBI:35121"/>
        <dbReference type="EC" id="4.2.1.33"/>
    </reaction>
</comment>
<dbReference type="EC" id="4.2.1.33" evidence="3"/>
<dbReference type="InterPro" id="IPR050075">
    <property type="entry name" value="LeuD"/>
</dbReference>
<gene>
    <name evidence="3" type="primary">leuD</name>
    <name evidence="5" type="ORF">AMJ52_04380</name>
</gene>
<dbReference type="AlphaFoldDB" id="A0A0S7YF42"/>
<feature type="domain" description="Aconitase A/isopropylmalate dehydratase small subunit swivel" evidence="4">
    <location>
        <begin position="53"/>
        <end position="107"/>
    </location>
</feature>
<comment type="pathway">
    <text evidence="3">Amino-acid biosynthesis; L-leucine biosynthesis; L-leucine from 3-methyl-2-oxobutanoate: step 2/4.</text>
</comment>
<organism evidence="5 6">
    <name type="scientific">candidate division TA06 bacterium DG_78</name>
    <dbReference type="NCBI Taxonomy" id="1703772"/>
    <lineage>
        <taxon>Bacteria</taxon>
        <taxon>Bacteria division TA06</taxon>
    </lineage>
</organism>
<dbReference type="NCBIfam" id="TIGR02087">
    <property type="entry name" value="LEUD_arch"/>
    <property type="match status" value="1"/>
</dbReference>
<evidence type="ECO:0000256" key="2">
    <source>
        <dbReference type="ARBA" id="ARBA00023239"/>
    </source>
</evidence>
<dbReference type="GO" id="GO:0009098">
    <property type="term" value="P:L-leucine biosynthetic process"/>
    <property type="evidence" value="ECO:0007669"/>
    <property type="project" value="UniProtKB-UniRule"/>
</dbReference>
<keyword evidence="3" id="KW-0432">Leucine biosynthesis</keyword>
<dbReference type="EMBL" id="LJNI01000043">
    <property type="protein sequence ID" value="KPJ73123.1"/>
    <property type="molecule type" value="Genomic_DNA"/>
</dbReference>
<reference evidence="5 6" key="1">
    <citation type="journal article" date="2015" name="Microbiome">
        <title>Genomic resolution of linkages in carbon, nitrogen, and sulfur cycling among widespread estuary sediment bacteria.</title>
        <authorList>
            <person name="Baker B.J."/>
            <person name="Lazar C.S."/>
            <person name="Teske A.P."/>
            <person name="Dick G.J."/>
        </authorList>
    </citation>
    <scope>NUCLEOTIDE SEQUENCE [LARGE SCALE GENOMIC DNA]</scope>
    <source>
        <strain evidence="5">DG_78</strain>
    </source>
</reference>